<feature type="non-terminal residue" evidence="1">
    <location>
        <position position="1"/>
    </location>
</feature>
<comment type="caution">
    <text evidence="1">The sequence shown here is derived from an EMBL/GenBank/DDBJ whole genome shotgun (WGS) entry which is preliminary data.</text>
</comment>
<gene>
    <name evidence="1" type="ORF">CUMW_279860</name>
</gene>
<name>A0A2H5N8Q2_CITUN</name>
<dbReference type="AlphaFoldDB" id="A0A2H5N8Q2"/>
<dbReference type="Proteomes" id="UP000236630">
    <property type="component" value="Unassembled WGS sequence"/>
</dbReference>
<keyword evidence="2" id="KW-1185">Reference proteome</keyword>
<organism evidence="1 2">
    <name type="scientific">Citrus unshiu</name>
    <name type="common">Satsuma mandarin</name>
    <name type="synonym">Citrus nobilis var. unshiu</name>
    <dbReference type="NCBI Taxonomy" id="55188"/>
    <lineage>
        <taxon>Eukaryota</taxon>
        <taxon>Viridiplantae</taxon>
        <taxon>Streptophyta</taxon>
        <taxon>Embryophyta</taxon>
        <taxon>Tracheophyta</taxon>
        <taxon>Spermatophyta</taxon>
        <taxon>Magnoliopsida</taxon>
        <taxon>eudicotyledons</taxon>
        <taxon>Gunneridae</taxon>
        <taxon>Pentapetalae</taxon>
        <taxon>rosids</taxon>
        <taxon>malvids</taxon>
        <taxon>Sapindales</taxon>
        <taxon>Rutaceae</taxon>
        <taxon>Aurantioideae</taxon>
        <taxon>Citrus</taxon>
    </lineage>
</organism>
<proteinExistence type="predicted"/>
<evidence type="ECO:0000313" key="1">
    <source>
        <dbReference type="EMBL" id="GAY36608.1"/>
    </source>
</evidence>
<dbReference type="EMBL" id="BDQV01002298">
    <property type="protein sequence ID" value="GAY36608.1"/>
    <property type="molecule type" value="Genomic_DNA"/>
</dbReference>
<accession>A0A2H5N8Q2</accession>
<protein>
    <submittedName>
        <fullName evidence="1">Uncharacterized protein</fullName>
    </submittedName>
</protein>
<reference evidence="1 2" key="1">
    <citation type="journal article" date="2017" name="Front. Genet.">
        <title>Draft sequencing of the heterozygous diploid genome of Satsuma (Citrus unshiu Marc.) using a hybrid assembly approach.</title>
        <authorList>
            <person name="Shimizu T."/>
            <person name="Tanizawa Y."/>
            <person name="Mochizuki T."/>
            <person name="Nagasaki H."/>
            <person name="Yoshioka T."/>
            <person name="Toyoda A."/>
            <person name="Fujiyama A."/>
            <person name="Kaminuma E."/>
            <person name="Nakamura Y."/>
        </authorList>
    </citation>
    <scope>NUCLEOTIDE SEQUENCE [LARGE SCALE GENOMIC DNA]</scope>
    <source>
        <strain evidence="2">cv. Miyagawa wase</strain>
    </source>
</reference>
<evidence type="ECO:0000313" key="2">
    <source>
        <dbReference type="Proteomes" id="UP000236630"/>
    </source>
</evidence>
<sequence length="43" mass="4502">RVAGKSPLLGEPVPPGSSGDFYSGLWYGLKDASHSWGPPQDTS</sequence>